<evidence type="ECO:0000313" key="1">
    <source>
        <dbReference type="EMBL" id="ODQ66640.1"/>
    </source>
</evidence>
<reference evidence="1 2" key="1">
    <citation type="journal article" date="2016" name="Proc. Natl. Acad. Sci. U.S.A.">
        <title>Comparative genomics of biotechnologically important yeasts.</title>
        <authorList>
            <person name="Riley R."/>
            <person name="Haridas S."/>
            <person name="Wolfe K.H."/>
            <person name="Lopes M.R."/>
            <person name="Hittinger C.T."/>
            <person name="Goeker M."/>
            <person name="Salamov A.A."/>
            <person name="Wisecaver J.H."/>
            <person name="Long T.M."/>
            <person name="Calvey C.H."/>
            <person name="Aerts A.L."/>
            <person name="Barry K.W."/>
            <person name="Choi C."/>
            <person name="Clum A."/>
            <person name="Coughlan A.Y."/>
            <person name="Deshpande S."/>
            <person name="Douglass A.P."/>
            <person name="Hanson S.J."/>
            <person name="Klenk H.-P."/>
            <person name="LaButti K.M."/>
            <person name="Lapidus A."/>
            <person name="Lindquist E.A."/>
            <person name="Lipzen A.M."/>
            <person name="Meier-Kolthoff J.P."/>
            <person name="Ohm R.A."/>
            <person name="Otillar R.P."/>
            <person name="Pangilinan J.L."/>
            <person name="Peng Y."/>
            <person name="Rokas A."/>
            <person name="Rosa C.A."/>
            <person name="Scheuner C."/>
            <person name="Sibirny A.A."/>
            <person name="Slot J.C."/>
            <person name="Stielow J.B."/>
            <person name="Sun H."/>
            <person name="Kurtzman C.P."/>
            <person name="Blackwell M."/>
            <person name="Grigoriev I.V."/>
            <person name="Jeffries T.W."/>
        </authorList>
    </citation>
    <scope>NUCLEOTIDE SEQUENCE [LARGE SCALE GENOMIC DNA]</scope>
    <source>
        <strain evidence="1 2">DSM 6958</strain>
    </source>
</reference>
<dbReference type="Pfam" id="PF08293">
    <property type="entry name" value="MRP-S33"/>
    <property type="match status" value="1"/>
</dbReference>
<accession>A0A1E3PMX1</accession>
<dbReference type="EMBL" id="KV454408">
    <property type="protein sequence ID" value="ODQ66640.1"/>
    <property type="molecule type" value="Genomic_DNA"/>
</dbReference>
<proteinExistence type="predicted"/>
<organism evidence="1 2">
    <name type="scientific">Nadsonia fulvescens var. elongata DSM 6958</name>
    <dbReference type="NCBI Taxonomy" id="857566"/>
    <lineage>
        <taxon>Eukaryota</taxon>
        <taxon>Fungi</taxon>
        <taxon>Dikarya</taxon>
        <taxon>Ascomycota</taxon>
        <taxon>Saccharomycotina</taxon>
        <taxon>Dipodascomycetes</taxon>
        <taxon>Dipodascales</taxon>
        <taxon>Dipodascales incertae sedis</taxon>
        <taxon>Nadsonia</taxon>
    </lineage>
</organism>
<dbReference type="Proteomes" id="UP000095009">
    <property type="component" value="Unassembled WGS sequence"/>
</dbReference>
<evidence type="ECO:0000313" key="2">
    <source>
        <dbReference type="Proteomes" id="UP000095009"/>
    </source>
</evidence>
<dbReference type="AlphaFoldDB" id="A0A1E3PMX1"/>
<gene>
    <name evidence="1" type="ORF">NADFUDRAFT_46050</name>
</gene>
<dbReference type="InterPro" id="IPR013219">
    <property type="entry name" value="Ribosomal_mS33"/>
</dbReference>
<protein>
    <submittedName>
        <fullName evidence="1">Uncharacterized protein</fullName>
    </submittedName>
</protein>
<keyword evidence="2" id="KW-1185">Reference proteome</keyword>
<name>A0A1E3PMX1_9ASCO</name>
<dbReference type="OrthoDB" id="2257454at2759"/>
<dbReference type="STRING" id="857566.A0A1E3PMX1"/>
<sequence length="85" mass="9785">MSTPTRNKLLELYKLSCNIFSQTFNPNNTRTGASALRGKLKGPALQNYYRSEEAPSLSEFRSNFNEFTLRTREDAHHEKMLKLSS</sequence>